<name>A0ACC6UK34_STRAO</name>
<keyword evidence="2" id="KW-1185">Reference proteome</keyword>
<proteinExistence type="predicted"/>
<dbReference type="Proteomes" id="UP001565447">
    <property type="component" value="Unassembled WGS sequence"/>
</dbReference>
<dbReference type="EMBL" id="JBGCBD010000002">
    <property type="protein sequence ID" value="MEY9811753.1"/>
    <property type="molecule type" value="Genomic_DNA"/>
</dbReference>
<reference evidence="1" key="1">
    <citation type="submission" date="2024-07" db="EMBL/GenBank/DDBJ databases">
        <title>Genome sequencing of plant associated microbes to promote plant fitness in Sorghum bicolor and Oryza sativa.</title>
        <authorList>
            <person name="Coleman-Derr D."/>
        </authorList>
    </citation>
    <scope>NUCLEOTIDE SEQUENCE</scope>
    <source>
        <strain evidence="1">SAI-173</strain>
    </source>
</reference>
<sequence length="154" mass="17234">MHWTDTTEALAAVVASTAAVVGLAAVIVQLRHLAEGIRSSARRATYDIGVQIKLVLIEHPHLRPFFFDDVPVPPDHPDAGRIASLAELYCIYFQEFVEQSHNLSPGNQAAWASLVRSMYRSSPPIRRQLDLRLSWYSEEVQEMVRTLRSEPGPG</sequence>
<protein>
    <submittedName>
        <fullName evidence="1">Uncharacterized protein</fullName>
    </submittedName>
</protein>
<gene>
    <name evidence="1" type="ORF">RKD21_002010</name>
</gene>
<accession>A0ACC6UK34</accession>
<evidence type="ECO:0000313" key="2">
    <source>
        <dbReference type="Proteomes" id="UP001565447"/>
    </source>
</evidence>
<organism evidence="1 2">
    <name type="scientific">Streptomyces albogriseolus</name>
    <dbReference type="NCBI Taxonomy" id="1887"/>
    <lineage>
        <taxon>Bacteria</taxon>
        <taxon>Bacillati</taxon>
        <taxon>Actinomycetota</taxon>
        <taxon>Actinomycetes</taxon>
        <taxon>Kitasatosporales</taxon>
        <taxon>Streptomycetaceae</taxon>
        <taxon>Streptomyces</taxon>
        <taxon>Streptomyces albogriseolus group</taxon>
    </lineage>
</organism>
<evidence type="ECO:0000313" key="1">
    <source>
        <dbReference type="EMBL" id="MEY9811753.1"/>
    </source>
</evidence>
<comment type="caution">
    <text evidence="1">The sequence shown here is derived from an EMBL/GenBank/DDBJ whole genome shotgun (WGS) entry which is preliminary data.</text>
</comment>